<dbReference type="InterPro" id="IPR000524">
    <property type="entry name" value="Tscrpt_reg_HTH_GntR"/>
</dbReference>
<organism evidence="5 6">
    <name type="scientific">Kaustia mangrovi</name>
    <dbReference type="NCBI Taxonomy" id="2593653"/>
    <lineage>
        <taxon>Bacteria</taxon>
        <taxon>Pseudomonadati</taxon>
        <taxon>Pseudomonadota</taxon>
        <taxon>Alphaproteobacteria</taxon>
        <taxon>Hyphomicrobiales</taxon>
        <taxon>Parvibaculaceae</taxon>
        <taxon>Kaustia</taxon>
    </lineage>
</organism>
<dbReference type="InterPro" id="IPR036388">
    <property type="entry name" value="WH-like_DNA-bd_sf"/>
</dbReference>
<keyword evidence="6" id="KW-1185">Reference proteome</keyword>
<dbReference type="Gene3D" id="1.10.10.10">
    <property type="entry name" value="Winged helix-like DNA-binding domain superfamily/Winged helix DNA-binding domain"/>
    <property type="match status" value="1"/>
</dbReference>
<dbReference type="PANTHER" id="PTHR43537:SF50">
    <property type="entry name" value="TRANSCRIPTIONAL REGULATORY PROTEIN"/>
    <property type="match status" value="1"/>
</dbReference>
<dbReference type="EMBL" id="CP058214">
    <property type="protein sequence ID" value="QPC42972.1"/>
    <property type="molecule type" value="Genomic_DNA"/>
</dbReference>
<sequence>MSARETILRKTLHEELAALLRNMIVEGELRPGERIPEQALCERFGVSRTPLREALMVLSAEKLVHLSPNRGASVVRITCDDVSEIFPLMATLEGYAGELACERIESAGLDRLRLLVDELSDRHRAADVQGYVEFCRRIAEAVMEESRNATLSHQYQVLLVRVHNIYMRSLEVMVERMPEHWQAALDGRQAMLEALENRDGPTYARLARNYVCYQVETVREALKAHEPELSS</sequence>
<evidence type="ECO:0000256" key="2">
    <source>
        <dbReference type="ARBA" id="ARBA00023125"/>
    </source>
</evidence>
<keyword evidence="1" id="KW-0805">Transcription regulation</keyword>
<evidence type="ECO:0000256" key="1">
    <source>
        <dbReference type="ARBA" id="ARBA00023015"/>
    </source>
</evidence>
<dbReference type="GO" id="GO:0003677">
    <property type="term" value="F:DNA binding"/>
    <property type="evidence" value="ECO:0007669"/>
    <property type="project" value="UniProtKB-KW"/>
</dbReference>
<dbReference type="InterPro" id="IPR008920">
    <property type="entry name" value="TF_FadR/GntR_C"/>
</dbReference>
<dbReference type="PANTHER" id="PTHR43537">
    <property type="entry name" value="TRANSCRIPTIONAL REGULATOR, GNTR FAMILY"/>
    <property type="match status" value="1"/>
</dbReference>
<proteinExistence type="predicted"/>
<dbReference type="Pfam" id="PF07729">
    <property type="entry name" value="FCD"/>
    <property type="match status" value="1"/>
</dbReference>
<dbReference type="SMART" id="SM00345">
    <property type="entry name" value="HTH_GNTR"/>
    <property type="match status" value="1"/>
</dbReference>
<dbReference type="CDD" id="cd07377">
    <property type="entry name" value="WHTH_GntR"/>
    <property type="match status" value="1"/>
</dbReference>
<dbReference type="SMART" id="SM00895">
    <property type="entry name" value="FCD"/>
    <property type="match status" value="1"/>
</dbReference>
<dbReference type="KEGG" id="kmn:HW532_09895"/>
<reference evidence="5 6" key="1">
    <citation type="submission" date="2020-06" db="EMBL/GenBank/DDBJ databases">
        <title>Genome sequence of 2 isolates from Red Sea Mangroves.</title>
        <authorList>
            <person name="Sefrji F."/>
            <person name="Michoud G."/>
            <person name="Merlino G."/>
            <person name="Daffonchio D."/>
        </authorList>
    </citation>
    <scope>NUCLEOTIDE SEQUENCE [LARGE SCALE GENOMIC DNA]</scope>
    <source>
        <strain evidence="5 6">R1DC25</strain>
    </source>
</reference>
<evidence type="ECO:0000313" key="5">
    <source>
        <dbReference type="EMBL" id="QPC42972.1"/>
    </source>
</evidence>
<gene>
    <name evidence="5" type="ORF">HW532_09895</name>
</gene>
<evidence type="ECO:0000256" key="3">
    <source>
        <dbReference type="ARBA" id="ARBA00023163"/>
    </source>
</evidence>
<name>A0A7S8HBR9_9HYPH</name>
<dbReference type="Proteomes" id="UP000593594">
    <property type="component" value="Chromosome"/>
</dbReference>
<dbReference type="RefSeq" id="WP_213164212.1">
    <property type="nucleotide sequence ID" value="NZ_CP058214.1"/>
</dbReference>
<dbReference type="GO" id="GO:0003700">
    <property type="term" value="F:DNA-binding transcription factor activity"/>
    <property type="evidence" value="ECO:0007669"/>
    <property type="project" value="InterPro"/>
</dbReference>
<keyword evidence="3" id="KW-0804">Transcription</keyword>
<dbReference type="SUPFAM" id="SSF46785">
    <property type="entry name" value="Winged helix' DNA-binding domain"/>
    <property type="match status" value="1"/>
</dbReference>
<dbReference type="AlphaFoldDB" id="A0A7S8HBR9"/>
<dbReference type="InterPro" id="IPR011711">
    <property type="entry name" value="GntR_C"/>
</dbReference>
<accession>A0A7S8HBR9</accession>
<protein>
    <submittedName>
        <fullName evidence="5">GntR family transcriptional regulator</fullName>
    </submittedName>
</protein>
<dbReference type="InterPro" id="IPR036390">
    <property type="entry name" value="WH_DNA-bd_sf"/>
</dbReference>
<dbReference type="Pfam" id="PF00392">
    <property type="entry name" value="GntR"/>
    <property type="match status" value="1"/>
</dbReference>
<dbReference type="PROSITE" id="PS50949">
    <property type="entry name" value="HTH_GNTR"/>
    <property type="match status" value="1"/>
</dbReference>
<evidence type="ECO:0000259" key="4">
    <source>
        <dbReference type="PROSITE" id="PS50949"/>
    </source>
</evidence>
<dbReference type="Gene3D" id="1.20.120.530">
    <property type="entry name" value="GntR ligand-binding domain-like"/>
    <property type="match status" value="1"/>
</dbReference>
<feature type="domain" description="HTH gntR-type" evidence="4">
    <location>
        <begin position="10"/>
        <end position="77"/>
    </location>
</feature>
<keyword evidence="2" id="KW-0238">DNA-binding</keyword>
<dbReference type="SUPFAM" id="SSF48008">
    <property type="entry name" value="GntR ligand-binding domain-like"/>
    <property type="match status" value="1"/>
</dbReference>
<evidence type="ECO:0000313" key="6">
    <source>
        <dbReference type="Proteomes" id="UP000593594"/>
    </source>
</evidence>